<reference evidence="7" key="1">
    <citation type="submission" date="2016-04" db="EMBL/GenBank/DDBJ databases">
        <authorList>
            <person name="Evans L.H."/>
            <person name="Alamgir A."/>
            <person name="Owens N."/>
            <person name="Weber N.D."/>
            <person name="Virtaneva K."/>
            <person name="Barbian K."/>
            <person name="Babar A."/>
            <person name="Rosenke K."/>
        </authorList>
    </citation>
    <scope>NUCLEOTIDE SEQUENCE</scope>
    <source>
        <strain evidence="7">86-1</strain>
    </source>
</reference>
<evidence type="ECO:0000256" key="1">
    <source>
        <dbReference type="ARBA" id="ARBA00004561"/>
    </source>
</evidence>
<accession>A0A212K590</accession>
<comment type="subcellular location">
    <subcellularLocation>
        <location evidence="1">Fimbrium</location>
    </subcellularLocation>
</comment>
<dbReference type="AlphaFoldDB" id="A0A212K590"/>
<evidence type="ECO:0000256" key="2">
    <source>
        <dbReference type="ARBA" id="ARBA00006011"/>
    </source>
</evidence>
<dbReference type="InterPro" id="IPR024361">
    <property type="entry name" value="BACON"/>
</dbReference>
<evidence type="ECO:0000256" key="3">
    <source>
        <dbReference type="ARBA" id="ARBA00022729"/>
    </source>
</evidence>
<evidence type="ECO:0000259" key="6">
    <source>
        <dbReference type="Pfam" id="PF13004"/>
    </source>
</evidence>
<name>A0A212K590_9BACT</name>
<gene>
    <name evidence="7" type="ORF">KL86DYS1_31507</name>
</gene>
<keyword evidence="3" id="KW-0732">Signal</keyword>
<feature type="domain" description="Major fimbrial subunit protein N-terminal" evidence="5">
    <location>
        <begin position="45"/>
        <end position="154"/>
    </location>
</feature>
<evidence type="ECO:0000313" key="7">
    <source>
        <dbReference type="EMBL" id="SBW06889.1"/>
    </source>
</evidence>
<evidence type="ECO:0008006" key="8">
    <source>
        <dbReference type="Google" id="ProtNLM"/>
    </source>
</evidence>
<organism evidence="7">
    <name type="scientific">uncultured Dysgonomonas sp</name>
    <dbReference type="NCBI Taxonomy" id="206096"/>
    <lineage>
        <taxon>Bacteria</taxon>
        <taxon>Pseudomonadati</taxon>
        <taxon>Bacteroidota</taxon>
        <taxon>Bacteroidia</taxon>
        <taxon>Bacteroidales</taxon>
        <taxon>Dysgonomonadaceae</taxon>
        <taxon>Dysgonomonas</taxon>
        <taxon>environmental samples</taxon>
    </lineage>
</organism>
<dbReference type="RefSeq" id="WP_296944394.1">
    <property type="nucleotide sequence ID" value="NZ_LT599032.1"/>
</dbReference>
<dbReference type="Pfam" id="PF13004">
    <property type="entry name" value="BACON"/>
    <property type="match status" value="1"/>
</dbReference>
<dbReference type="InterPro" id="IPR029141">
    <property type="entry name" value="FimA_N"/>
</dbReference>
<dbReference type="GO" id="GO:0009289">
    <property type="term" value="C:pilus"/>
    <property type="evidence" value="ECO:0007669"/>
    <property type="project" value="UniProtKB-SubCell"/>
</dbReference>
<evidence type="ECO:0000259" key="5">
    <source>
        <dbReference type="Pfam" id="PF06321"/>
    </source>
</evidence>
<evidence type="ECO:0000256" key="4">
    <source>
        <dbReference type="ARBA" id="ARBA00023263"/>
    </source>
</evidence>
<proteinExistence type="inferred from homology"/>
<dbReference type="EMBL" id="FLUM01000003">
    <property type="protein sequence ID" value="SBW06889.1"/>
    <property type="molecule type" value="Genomic_DNA"/>
</dbReference>
<sequence length="1033" mass="111196">MRIINMHTGQTIIITLCILSGVLLNSCQDNDEVPSPGSETKEVTFSVKVPGASAPKTKALTESNENEVRSIEVLLFDSNGEYTYQPVYSNVINTDPDDSNIKTFTIKVPEGTYNMMILANARQAVSGIVSSIHEGDSKASVLEKLVITNNNKWNADPVSTGYIPIPMFGEIPSISVNAALPSSTSVNLVRMVSKIDVALTNIDASANFSLESIRLYNYNNKGYIVPLSGNWDQSQSIVTGASIPSGSILTPGPLLYDGTAITTAHTASSGEIYTFEAIKADPSSMQNATCMVIGGTYTGDSQPTYYRVDFARTSSSVTTYLPLLRNHYYKVNITKVSGRGLPTPAEAFSSRPVNIEANVIMWDNAKIGDIVFDGQYMLGVSQSSITLTRDAHTTSSSDNAFCVTTDYPSGWKIDKITDVSGNNVTWLSVVSTLGAAVSTGVSGSVTDLKLNMSENTGGSDRTAYIHLSAGRLTHTVQVLQKTEINLNLKVTDMSGKAISELVFASSADIQPAAQQFKLKWNPVTLSVTASRSDIYGMGFSFDGSSDQPGSGILALLNEPSGEKTFTIRPTAITTAEITANPFMEKVSVVDFRIGDPYTFLTTSIFLRQVRYNISTQKDVYYLMDGTQKYFTVTSNTNFTVEVKSNPDNVVQSLVTTSGGANTSGTRVYFNIINDAANPALYYRDIVFTIKSPQGRFADTDITLPCYAGVIQPKSNSYIVSPGGTGILIPVSRANDSGIGTQLGASENFTARLLWTDNANRIASNSNISQIHIIGTGSSAYLLVKQGSTSGNAVVEIKNASNTTLWSWHIWVTDYTPVALGTGKFMDRNLGAIGNTPSAAATKGLLYQWGRKDPFPSSSTLTGTDEPTLYTASGTISVTKAQVSVANNLSNAIANPFTFYYLATDPRDWYSNSGVRSDALWGPASKTVYDPCPIGWRVPQQGIWLLTNFPMEQNEAVWGSNGMTWTGYGGWYPAAGYRVDSNGNLTNVGSTGIYWTATNSGTSANYLSFTSSTVAVQYPTYRAGGFSVRCVAEQ</sequence>
<dbReference type="Pfam" id="PF06321">
    <property type="entry name" value="P_gingi_FimA"/>
    <property type="match status" value="1"/>
</dbReference>
<dbReference type="Gene3D" id="2.60.40.3690">
    <property type="match status" value="1"/>
</dbReference>
<dbReference type="Gene3D" id="2.60.40.2580">
    <property type="match status" value="1"/>
</dbReference>
<feature type="domain" description="BACON" evidence="6">
    <location>
        <begin position="418"/>
        <end position="481"/>
    </location>
</feature>
<protein>
    <recommendedName>
        <fullName evidence="8">Major fimbrial subunit protein N-terminal domain-containing protein</fullName>
    </recommendedName>
</protein>
<comment type="similarity">
    <text evidence="2">Belongs to the bacteroidetes fimbrillin superfamily. FimA/Mfa1 family.</text>
</comment>
<keyword evidence="4" id="KW-0281">Fimbrium</keyword>